<proteinExistence type="predicted"/>
<dbReference type="EMBL" id="JDTF01000004">
    <property type="protein sequence ID" value="EXX94676.1"/>
    <property type="molecule type" value="Genomic_DNA"/>
</dbReference>
<name>A0ABP3BIE2_9BORD</name>
<evidence type="ECO:0000313" key="4">
    <source>
        <dbReference type="Proteomes" id="UP000023104"/>
    </source>
</evidence>
<dbReference type="InterPro" id="IPR048020">
    <property type="entry name" value="Transpos_IS3"/>
</dbReference>
<dbReference type="InterPro" id="IPR036397">
    <property type="entry name" value="RNaseH_sf"/>
</dbReference>
<dbReference type="Proteomes" id="UP000023104">
    <property type="component" value="Unassembled WGS sequence"/>
</dbReference>
<organism evidence="3 4">
    <name type="scientific">Bordetella holmesii 1058</name>
    <dbReference type="NCBI Taxonomy" id="1247648"/>
    <lineage>
        <taxon>Bacteria</taxon>
        <taxon>Pseudomonadati</taxon>
        <taxon>Pseudomonadota</taxon>
        <taxon>Betaproteobacteria</taxon>
        <taxon>Burkholderiales</taxon>
        <taxon>Alcaligenaceae</taxon>
        <taxon>Bordetella</taxon>
    </lineage>
</organism>
<dbReference type="PANTHER" id="PTHR47515">
    <property type="entry name" value="LOW CALCIUM RESPONSE LOCUS PROTEIN T"/>
    <property type="match status" value="1"/>
</dbReference>
<dbReference type="InterPro" id="IPR025948">
    <property type="entry name" value="HTH-like_dom"/>
</dbReference>
<evidence type="ECO:0000313" key="3">
    <source>
        <dbReference type="EMBL" id="EXX94676.1"/>
    </source>
</evidence>
<dbReference type="SUPFAM" id="SSF53098">
    <property type="entry name" value="Ribonuclease H-like"/>
    <property type="match status" value="1"/>
</dbReference>
<dbReference type="Pfam" id="PF13683">
    <property type="entry name" value="rve_3"/>
    <property type="match status" value="1"/>
</dbReference>
<evidence type="ECO:0000256" key="1">
    <source>
        <dbReference type="SAM" id="MobiDB-lite"/>
    </source>
</evidence>
<dbReference type="InterPro" id="IPR001584">
    <property type="entry name" value="Integrase_cat-core"/>
</dbReference>
<comment type="caution">
    <text evidence="3">The sequence shown here is derived from an EMBL/GenBank/DDBJ whole genome shotgun (WGS) entry which is preliminary data.</text>
</comment>
<dbReference type="PANTHER" id="PTHR47515:SF1">
    <property type="entry name" value="BLR2054 PROTEIN"/>
    <property type="match status" value="1"/>
</dbReference>
<dbReference type="InterPro" id="IPR012337">
    <property type="entry name" value="RNaseH-like_sf"/>
</dbReference>
<gene>
    <name evidence="3" type="ORF">D559_2095</name>
</gene>
<feature type="domain" description="Integrase catalytic" evidence="2">
    <location>
        <begin position="98"/>
        <end position="259"/>
    </location>
</feature>
<dbReference type="PROSITE" id="PS50994">
    <property type="entry name" value="INTEGRASE"/>
    <property type="match status" value="1"/>
</dbReference>
<keyword evidence="4" id="KW-1185">Reference proteome</keyword>
<dbReference type="Pfam" id="PF13276">
    <property type="entry name" value="HTH_21"/>
    <property type="match status" value="1"/>
</dbReference>
<protein>
    <submittedName>
        <fullName evidence="3">Integrase core domain protein</fullName>
    </submittedName>
</protein>
<feature type="region of interest" description="Disordered" evidence="1">
    <location>
        <begin position="265"/>
        <end position="286"/>
    </location>
</feature>
<sequence length="325" mass="37150">MTERSMGVTRACGLVGISRSLFAYESTRSGDAALTERMKEMAVAKRRYGYRRIHVLLRREGWQANHKRIWRLYSLAGLSVRKRKRKRIAATERVVRLAAIAPNQSWSMDFVADGLAYGRRFRCLTIVDDYTRECLAIEVDTSLPGLRVAMVLQRLAEMRGLPRSITVDNGPEFAGRALDAWAYQAGVKLSFIRPGKPVENAYIESFNGKFRDECLNEHWFLSLRQAKSLIENWRVEYNTDRPHSALGYLTPAQFVQAHQKEGLNRPGFLRQSRSSKSSAVRTLPEKPGRYSCGAVVGCRTTRYSQTHRRVPGREWNRSCVGFFHA</sequence>
<accession>A0ABP3BIE2</accession>
<dbReference type="Gene3D" id="3.30.420.10">
    <property type="entry name" value="Ribonuclease H-like superfamily/Ribonuclease H"/>
    <property type="match status" value="1"/>
</dbReference>
<feature type="compositionally biased region" description="Polar residues" evidence="1">
    <location>
        <begin position="271"/>
        <end position="280"/>
    </location>
</feature>
<evidence type="ECO:0000259" key="2">
    <source>
        <dbReference type="PROSITE" id="PS50994"/>
    </source>
</evidence>
<reference evidence="3 4" key="1">
    <citation type="submission" date="2014-02" db="EMBL/GenBank/DDBJ databases">
        <title>Whole Genome Sequencing Of Bordetella Holmesii, An Emerging Opportunistic Infection Of Humans.</title>
        <authorList>
            <person name="Tettelin H."/>
            <person name="Hooven T.A."/>
            <person name="Hine E."/>
            <person name="Su Q."/>
            <person name="Huard R.C."/>
            <person name="Della-Latta P."/>
            <person name="Daugherty S.C."/>
            <person name="Agrawal S."/>
            <person name="Sengamalay N."/>
            <person name="Tallon L.J."/>
            <person name="Sadzewicz L."/>
            <person name="Whittier S."/>
            <person name="Fraser C.M."/>
            <person name="Ratner A.J."/>
        </authorList>
    </citation>
    <scope>NUCLEOTIDE SEQUENCE [LARGE SCALE GENOMIC DNA]</scope>
    <source>
        <strain evidence="3 4">1058</strain>
    </source>
</reference>
<dbReference type="NCBIfam" id="NF033516">
    <property type="entry name" value="transpos_IS3"/>
    <property type="match status" value="1"/>
</dbReference>